<evidence type="ECO:0000256" key="2">
    <source>
        <dbReference type="ARBA" id="ARBA00023002"/>
    </source>
</evidence>
<accession>A0ABX7BCV3</accession>
<dbReference type="Gene3D" id="3.40.309.10">
    <property type="entry name" value="Aldehyde Dehydrogenase, Chain A, domain 2"/>
    <property type="match status" value="1"/>
</dbReference>
<feature type="domain" description="Aldehyde dehydrogenase" evidence="5">
    <location>
        <begin position="2"/>
        <end position="415"/>
    </location>
</feature>
<name>A0ABX7BCV3_9PROT</name>
<sequence length="469" mass="48879">MRSAQAAWERTAVAGRLDVVARLRRLIARDARALADAVGERPGRAPGETAALEILPLLDACRFLEREAVALLAPRKLGSRGRPAWLFGVAAEIRRDPLGVVLVIAPSNYPLFLPGVQIVQALAAGNAVLVKPAPGCVAPMDALLGLLGEAGLPDGLCHLLDASVEAGREAIAAGVDKVVLTGSVATGRRVSADLAEHLTPAVMELSGNDAVFVLPGADPDMAARALAYGVRLNGGATCIAPRRVFADRSLALDLERRLAPLVLNAAPVAVPERIRQQVARLVEEAEAAGCRLIGRPFRAEEPEMAPLLVADAVPELGLLREDIFAPVLSLVPVAGEEDALAASSHCDYALGAAVFGPEKRALALAGRIRAGAVTVNDLIVPTADPRLPFGGRGASGFGTTRGAEGLLEMTALKAVAVRGGRFRPHYDPLGPADSAMMFDYIEAAHGSGGRLPAVKRLVRGLMGRSASRT</sequence>
<evidence type="ECO:0000256" key="3">
    <source>
        <dbReference type="PROSITE-ProRule" id="PRU10007"/>
    </source>
</evidence>
<dbReference type="InterPro" id="IPR015590">
    <property type="entry name" value="Aldehyde_DH_dom"/>
</dbReference>
<evidence type="ECO:0000259" key="5">
    <source>
        <dbReference type="Pfam" id="PF00171"/>
    </source>
</evidence>
<gene>
    <name evidence="6" type="ORF">IGS68_00385</name>
</gene>
<keyword evidence="7" id="KW-1185">Reference proteome</keyword>
<dbReference type="PANTHER" id="PTHR42804">
    <property type="entry name" value="ALDEHYDE DEHYDROGENASE"/>
    <property type="match status" value="1"/>
</dbReference>
<dbReference type="Proteomes" id="UP000595197">
    <property type="component" value="Chromosome"/>
</dbReference>
<dbReference type="InterPro" id="IPR016161">
    <property type="entry name" value="Ald_DH/histidinol_DH"/>
</dbReference>
<dbReference type="SUPFAM" id="SSF53720">
    <property type="entry name" value="ALDH-like"/>
    <property type="match status" value="1"/>
</dbReference>
<comment type="similarity">
    <text evidence="1 4">Belongs to the aldehyde dehydrogenase family.</text>
</comment>
<dbReference type="PROSITE" id="PS00687">
    <property type="entry name" value="ALDEHYDE_DEHYDR_GLU"/>
    <property type="match status" value="1"/>
</dbReference>
<evidence type="ECO:0000256" key="4">
    <source>
        <dbReference type="RuleBase" id="RU003345"/>
    </source>
</evidence>
<evidence type="ECO:0000313" key="7">
    <source>
        <dbReference type="Proteomes" id="UP000595197"/>
    </source>
</evidence>
<reference evidence="6" key="1">
    <citation type="submission" date="2021-02" db="EMBL/GenBank/DDBJ databases">
        <title>Skermanella TT6 skin isolate.</title>
        <authorList>
            <person name="Lee K."/>
            <person name="Ganzorig M."/>
        </authorList>
    </citation>
    <scope>NUCLEOTIDE SEQUENCE</scope>
    <source>
        <strain evidence="6">TT6</strain>
    </source>
</reference>
<evidence type="ECO:0000256" key="1">
    <source>
        <dbReference type="ARBA" id="ARBA00009986"/>
    </source>
</evidence>
<dbReference type="EMBL" id="CP067420">
    <property type="protein sequence ID" value="QQP92245.1"/>
    <property type="molecule type" value="Genomic_DNA"/>
</dbReference>
<dbReference type="InterPro" id="IPR016162">
    <property type="entry name" value="Ald_DH_N"/>
</dbReference>
<keyword evidence="2 4" id="KW-0560">Oxidoreductase</keyword>
<dbReference type="InterPro" id="IPR016163">
    <property type="entry name" value="Ald_DH_C"/>
</dbReference>
<dbReference type="PANTHER" id="PTHR42804:SF1">
    <property type="entry name" value="ALDEHYDE DEHYDROGENASE-RELATED"/>
    <property type="match status" value="1"/>
</dbReference>
<dbReference type="InterPro" id="IPR029510">
    <property type="entry name" value="Ald_DH_CS_GLU"/>
</dbReference>
<protein>
    <submittedName>
        <fullName evidence="6">Aldehyde dehydrogenase family protein</fullName>
    </submittedName>
</protein>
<dbReference type="Pfam" id="PF00171">
    <property type="entry name" value="Aldedh"/>
    <property type="match status" value="1"/>
</dbReference>
<evidence type="ECO:0000313" key="6">
    <source>
        <dbReference type="EMBL" id="QQP92245.1"/>
    </source>
</evidence>
<proteinExistence type="inferred from homology"/>
<feature type="active site" evidence="3">
    <location>
        <position position="204"/>
    </location>
</feature>
<dbReference type="Gene3D" id="3.40.605.10">
    <property type="entry name" value="Aldehyde Dehydrogenase, Chain A, domain 1"/>
    <property type="match status" value="1"/>
</dbReference>
<organism evidence="6 7">
    <name type="scientific">Skermanella cutis</name>
    <dbReference type="NCBI Taxonomy" id="2775420"/>
    <lineage>
        <taxon>Bacteria</taxon>
        <taxon>Pseudomonadati</taxon>
        <taxon>Pseudomonadota</taxon>
        <taxon>Alphaproteobacteria</taxon>
        <taxon>Rhodospirillales</taxon>
        <taxon>Azospirillaceae</taxon>
        <taxon>Skermanella</taxon>
    </lineage>
</organism>